<comment type="caution">
    <text evidence="1">The sequence shown here is derived from an EMBL/GenBank/DDBJ whole genome shotgun (WGS) entry which is preliminary data.</text>
</comment>
<dbReference type="AlphaFoldDB" id="A0A5B1LZH0"/>
<keyword evidence="2" id="KW-1185">Reference proteome</keyword>
<organism evidence="1 2">
    <name type="scientific">Nocardioides antri</name>
    <dbReference type="NCBI Taxonomy" id="2607659"/>
    <lineage>
        <taxon>Bacteria</taxon>
        <taxon>Bacillati</taxon>
        <taxon>Actinomycetota</taxon>
        <taxon>Actinomycetes</taxon>
        <taxon>Propionibacteriales</taxon>
        <taxon>Nocardioidaceae</taxon>
        <taxon>Nocardioides</taxon>
    </lineage>
</organism>
<evidence type="ECO:0000313" key="2">
    <source>
        <dbReference type="Proteomes" id="UP000324351"/>
    </source>
</evidence>
<reference evidence="1 2" key="1">
    <citation type="submission" date="2019-09" db="EMBL/GenBank/DDBJ databases">
        <title>Nocardioides panacisoli sp. nov., isolated from the soil of a ginseng field.</title>
        <authorList>
            <person name="Cho C."/>
        </authorList>
    </citation>
    <scope>NUCLEOTIDE SEQUENCE [LARGE SCALE GENOMIC DNA]</scope>
    <source>
        <strain evidence="1 2">BN140041</strain>
    </source>
</reference>
<dbReference type="Gene3D" id="3.30.70.20">
    <property type="match status" value="1"/>
</dbReference>
<name>A0A5B1LZH0_9ACTN</name>
<accession>A0A5B1LZH0</accession>
<proteinExistence type="predicted"/>
<reference evidence="1 2" key="2">
    <citation type="submission" date="2019-09" db="EMBL/GenBank/DDBJ databases">
        <authorList>
            <person name="Jin C."/>
        </authorList>
    </citation>
    <scope>NUCLEOTIDE SEQUENCE [LARGE SCALE GENOMIC DNA]</scope>
    <source>
        <strain evidence="1 2">BN140041</strain>
    </source>
</reference>
<sequence>MANGRLRVDWPVCRARGLCFELLPEAIELDEWGYPVVTGEITPELTGAARAAVRGCPRMALRLVQT</sequence>
<dbReference type="Proteomes" id="UP000324351">
    <property type="component" value="Unassembled WGS sequence"/>
</dbReference>
<gene>
    <name evidence="1" type="ORF">F0U47_17290</name>
</gene>
<dbReference type="EMBL" id="VUJW01000010">
    <property type="protein sequence ID" value="KAA1426083.1"/>
    <property type="molecule type" value="Genomic_DNA"/>
</dbReference>
<dbReference type="Pfam" id="PF13459">
    <property type="entry name" value="Fer4_15"/>
    <property type="match status" value="1"/>
</dbReference>
<dbReference type="RefSeq" id="WP_149751702.1">
    <property type="nucleotide sequence ID" value="NZ_VUJW01000010.1"/>
</dbReference>
<protein>
    <submittedName>
        <fullName evidence="1">Ferredoxin</fullName>
    </submittedName>
</protein>
<dbReference type="SUPFAM" id="SSF54862">
    <property type="entry name" value="4Fe-4S ferredoxins"/>
    <property type="match status" value="1"/>
</dbReference>
<evidence type="ECO:0000313" key="1">
    <source>
        <dbReference type="EMBL" id="KAA1426083.1"/>
    </source>
</evidence>